<feature type="transmembrane region" description="Helical" evidence="1">
    <location>
        <begin position="12"/>
        <end position="32"/>
    </location>
</feature>
<dbReference type="EMBL" id="JAASRN010000002">
    <property type="protein sequence ID" value="NIK74103.1"/>
    <property type="molecule type" value="Genomic_DNA"/>
</dbReference>
<dbReference type="RefSeq" id="WP_166919456.1">
    <property type="nucleotide sequence ID" value="NZ_JAASRN010000002.1"/>
</dbReference>
<protein>
    <submittedName>
        <fullName evidence="2">Uncharacterized protein</fullName>
    </submittedName>
</protein>
<comment type="caution">
    <text evidence="2">The sequence shown here is derived from an EMBL/GenBank/DDBJ whole genome shotgun (WGS) entry which is preliminary data.</text>
</comment>
<organism evidence="2 3">
    <name type="scientific">Thermonema lapsum</name>
    <dbReference type="NCBI Taxonomy" id="28195"/>
    <lineage>
        <taxon>Bacteria</taxon>
        <taxon>Pseudomonadati</taxon>
        <taxon>Bacteroidota</taxon>
        <taxon>Cytophagia</taxon>
        <taxon>Cytophagales</taxon>
        <taxon>Thermonemataceae</taxon>
        <taxon>Thermonema</taxon>
    </lineage>
</organism>
<dbReference type="AlphaFoldDB" id="A0A846MRB6"/>
<proteinExistence type="predicted"/>
<sequence>METRFHRNLGDALSIFHSTVHIGATISLYLSYQQKKLKLLPLLHKRQ</sequence>
<name>A0A846MRB6_9BACT</name>
<gene>
    <name evidence="2" type="ORF">FHS56_001616</name>
</gene>
<dbReference type="Proteomes" id="UP000537126">
    <property type="component" value="Unassembled WGS sequence"/>
</dbReference>
<evidence type="ECO:0000313" key="3">
    <source>
        <dbReference type="Proteomes" id="UP000537126"/>
    </source>
</evidence>
<evidence type="ECO:0000256" key="1">
    <source>
        <dbReference type="SAM" id="Phobius"/>
    </source>
</evidence>
<reference evidence="2 3" key="1">
    <citation type="submission" date="2020-03" db="EMBL/GenBank/DDBJ databases">
        <title>Genomic Encyclopedia of Type Strains, Phase IV (KMG-IV): sequencing the most valuable type-strain genomes for metagenomic binning, comparative biology and taxonomic classification.</title>
        <authorList>
            <person name="Goeker M."/>
        </authorList>
    </citation>
    <scope>NUCLEOTIDE SEQUENCE [LARGE SCALE GENOMIC DNA]</scope>
    <source>
        <strain evidence="2 3">DSM 5718</strain>
    </source>
</reference>
<keyword evidence="1" id="KW-0812">Transmembrane</keyword>
<keyword evidence="1" id="KW-0472">Membrane</keyword>
<accession>A0A846MRB6</accession>
<keyword evidence="3" id="KW-1185">Reference proteome</keyword>
<evidence type="ECO:0000313" key="2">
    <source>
        <dbReference type="EMBL" id="NIK74103.1"/>
    </source>
</evidence>
<keyword evidence="1" id="KW-1133">Transmembrane helix</keyword>